<proteinExistence type="inferred from homology"/>
<comment type="cofactor">
    <cofactor evidence="2">
        <name>K(+)</name>
        <dbReference type="ChEBI" id="CHEBI:29103"/>
    </cofactor>
</comment>
<evidence type="ECO:0000256" key="8">
    <source>
        <dbReference type="ARBA" id="ARBA00022676"/>
    </source>
</evidence>
<dbReference type="InterPro" id="IPR018090">
    <property type="entry name" value="Pyrmidine_PPas_bac/euk"/>
</dbReference>
<feature type="domain" description="Pyrimidine nucleoside phosphorylase C-terminal" evidence="12">
    <location>
        <begin position="345"/>
        <end position="418"/>
    </location>
</feature>
<accession>A0ABW4CWX6</accession>
<dbReference type="Proteomes" id="UP001597212">
    <property type="component" value="Unassembled WGS sequence"/>
</dbReference>
<evidence type="ECO:0000256" key="10">
    <source>
        <dbReference type="ARBA" id="ARBA00048453"/>
    </source>
</evidence>
<comment type="catalytic activity">
    <reaction evidence="10">
        <text>uridine + phosphate = alpha-D-ribose 1-phosphate + uracil</text>
        <dbReference type="Rhea" id="RHEA:24388"/>
        <dbReference type="ChEBI" id="CHEBI:16704"/>
        <dbReference type="ChEBI" id="CHEBI:17568"/>
        <dbReference type="ChEBI" id="CHEBI:43474"/>
        <dbReference type="ChEBI" id="CHEBI:57720"/>
        <dbReference type="EC" id="2.4.2.2"/>
    </reaction>
</comment>
<dbReference type="GO" id="GO:0016154">
    <property type="term" value="F:pyrimidine-nucleoside phosphorylase activity"/>
    <property type="evidence" value="ECO:0007669"/>
    <property type="project" value="UniProtKB-EC"/>
</dbReference>
<evidence type="ECO:0000256" key="2">
    <source>
        <dbReference type="ARBA" id="ARBA00001958"/>
    </source>
</evidence>
<dbReference type="NCBIfam" id="TIGR02644">
    <property type="entry name" value="Y_phosphoryl"/>
    <property type="match status" value="1"/>
</dbReference>
<dbReference type="SMART" id="SM00941">
    <property type="entry name" value="PYNP_C"/>
    <property type="match status" value="1"/>
</dbReference>
<dbReference type="PANTHER" id="PTHR10515">
    <property type="entry name" value="THYMIDINE PHOSPHORYLASE"/>
    <property type="match status" value="1"/>
</dbReference>
<keyword evidence="14" id="KW-1185">Reference proteome</keyword>
<dbReference type="Gene3D" id="3.40.1030.10">
    <property type="entry name" value="Nucleoside phosphorylase/phosphoribosyltransferase catalytic domain"/>
    <property type="match status" value="1"/>
</dbReference>
<protein>
    <recommendedName>
        <fullName evidence="7">Pyrimidine-nucleoside phosphorylase</fullName>
        <ecNumber evidence="6">2.4.2.2</ecNumber>
    </recommendedName>
</protein>
<gene>
    <name evidence="13" type="ORF">ACFQ5K_06670</name>
</gene>
<dbReference type="InterPro" id="IPR035902">
    <property type="entry name" value="Nuc_phospho_transferase"/>
</dbReference>
<dbReference type="Pfam" id="PF07831">
    <property type="entry name" value="PYNP_C"/>
    <property type="match status" value="1"/>
</dbReference>
<keyword evidence="8 13" id="KW-0328">Glycosyltransferase</keyword>
<name>A0ABW4CWX6_9LACO</name>
<comment type="catalytic activity">
    <reaction evidence="11">
        <text>thymidine + phosphate = 2-deoxy-alpha-D-ribose 1-phosphate + thymine</text>
        <dbReference type="Rhea" id="RHEA:16037"/>
        <dbReference type="ChEBI" id="CHEBI:17748"/>
        <dbReference type="ChEBI" id="CHEBI:17821"/>
        <dbReference type="ChEBI" id="CHEBI:43474"/>
        <dbReference type="ChEBI" id="CHEBI:57259"/>
        <dbReference type="EC" id="2.4.2.2"/>
    </reaction>
</comment>
<dbReference type="NCBIfam" id="NF004490">
    <property type="entry name" value="PRK05820.1"/>
    <property type="match status" value="1"/>
</dbReference>
<dbReference type="NCBIfam" id="NF004747">
    <property type="entry name" value="PRK06078.1"/>
    <property type="match status" value="1"/>
</dbReference>
<dbReference type="RefSeq" id="WP_125757720.1">
    <property type="nucleotide sequence ID" value="NZ_JBHTOK010000058.1"/>
</dbReference>
<dbReference type="InterPro" id="IPR000312">
    <property type="entry name" value="Glycosyl_Trfase_fam3"/>
</dbReference>
<dbReference type="PROSITE" id="PS00647">
    <property type="entry name" value="THYMID_PHOSPHORYLASE"/>
    <property type="match status" value="1"/>
</dbReference>
<dbReference type="Gene3D" id="3.90.1170.30">
    <property type="entry name" value="Pyrimidine nucleoside phosphorylase-like, C-terminal domain"/>
    <property type="match status" value="1"/>
</dbReference>
<dbReference type="PANTHER" id="PTHR10515:SF0">
    <property type="entry name" value="THYMIDINE PHOSPHORYLASE"/>
    <property type="match status" value="1"/>
</dbReference>
<comment type="similarity">
    <text evidence="4">Belongs to the thymidine/pyrimidine-nucleoside phosphorylase family.</text>
</comment>
<dbReference type="InterPro" id="IPR013102">
    <property type="entry name" value="PYNP_C"/>
</dbReference>
<evidence type="ECO:0000313" key="13">
    <source>
        <dbReference type="EMBL" id="MFD1441050.1"/>
    </source>
</evidence>
<organism evidence="13 14">
    <name type="scientific">Lacticaseibacillus hegangensis</name>
    <dbReference type="NCBI Taxonomy" id="2486010"/>
    <lineage>
        <taxon>Bacteria</taxon>
        <taxon>Bacillati</taxon>
        <taxon>Bacillota</taxon>
        <taxon>Bacilli</taxon>
        <taxon>Lactobacillales</taxon>
        <taxon>Lactobacillaceae</taxon>
        <taxon>Lacticaseibacillus</taxon>
    </lineage>
</organism>
<dbReference type="InterPro" id="IPR017872">
    <property type="entry name" value="Pyrmidine_PPase_CS"/>
</dbReference>
<dbReference type="EC" id="2.4.2.2" evidence="6"/>
<evidence type="ECO:0000256" key="3">
    <source>
        <dbReference type="ARBA" id="ARBA00003877"/>
    </source>
</evidence>
<comment type="subunit">
    <text evidence="5">Homodimer.</text>
</comment>
<evidence type="ECO:0000256" key="4">
    <source>
        <dbReference type="ARBA" id="ARBA00006915"/>
    </source>
</evidence>
<dbReference type="InterPro" id="IPR000053">
    <property type="entry name" value="Thymidine/pyrmidine_PPase"/>
</dbReference>
<keyword evidence="9 13" id="KW-0808">Transferase</keyword>
<evidence type="ECO:0000256" key="9">
    <source>
        <dbReference type="ARBA" id="ARBA00022679"/>
    </source>
</evidence>
<dbReference type="InterPro" id="IPR036320">
    <property type="entry name" value="Glycosyl_Trfase_fam3_N_dom_sf"/>
</dbReference>
<reference evidence="14" key="1">
    <citation type="journal article" date="2019" name="Int. J. Syst. Evol. Microbiol.">
        <title>The Global Catalogue of Microorganisms (GCM) 10K type strain sequencing project: providing services to taxonomists for standard genome sequencing and annotation.</title>
        <authorList>
            <consortium name="The Broad Institute Genomics Platform"/>
            <consortium name="The Broad Institute Genome Sequencing Center for Infectious Disease"/>
            <person name="Wu L."/>
            <person name="Ma J."/>
        </authorList>
    </citation>
    <scope>NUCLEOTIDE SEQUENCE [LARGE SCALE GENOMIC DNA]</scope>
    <source>
        <strain evidence="14">CCM 8912</strain>
    </source>
</reference>
<evidence type="ECO:0000256" key="7">
    <source>
        <dbReference type="ARBA" id="ARBA00014680"/>
    </source>
</evidence>
<dbReference type="Pfam" id="PF00591">
    <property type="entry name" value="Glycos_transf_3"/>
    <property type="match status" value="1"/>
</dbReference>
<evidence type="ECO:0000256" key="6">
    <source>
        <dbReference type="ARBA" id="ARBA00011889"/>
    </source>
</evidence>
<comment type="catalytic activity">
    <reaction evidence="1">
        <text>2'-deoxyuridine + phosphate = 2-deoxy-alpha-D-ribose 1-phosphate + uracil</text>
        <dbReference type="Rhea" id="RHEA:22824"/>
        <dbReference type="ChEBI" id="CHEBI:16450"/>
        <dbReference type="ChEBI" id="CHEBI:17568"/>
        <dbReference type="ChEBI" id="CHEBI:43474"/>
        <dbReference type="ChEBI" id="CHEBI:57259"/>
        <dbReference type="EC" id="2.4.2.2"/>
    </reaction>
</comment>
<dbReference type="PIRSF" id="PIRSF000478">
    <property type="entry name" value="TP_PyNP"/>
    <property type="match status" value="1"/>
</dbReference>
<sequence>MRMVDLIAKKRDGQTLTKEEINWMITGYVKDEIPDYQMSAFLMATYFKGMGDAEQADLAMAMLNSGDRLDLSDIPGIKVDKHSTGGVGDKISIPLTPLVACLGVPVPMISGRGLGHTGGTLDKLESIPGFRVDLSEQEFKTQVASIHQAIVSASGDLAPADRRLYALRDVTATVESIPLIASSIMSKKIASGTNALVFDVKVGNGAFMKTEADAEKLAQALVAIAKQTGVKSVALLTNMNQPLGITIGNSLEIAESIAILRNRGPKDVRDLTVTLAAHMLVLGGKTQSLEQAIGMAEDALRDGRALNAFKQLIKAQGGDPAVVDDPRRLPQAKYRVDVQATQAGVVTGIDTNALGLAAMQLGGGRAKKGDQLDLAVGLVLHKKLGTPVSVGDTLVTLHADSQETAAIEQAVQQAFTIGQSAPAKFQLVKKVIQG</sequence>
<dbReference type="SUPFAM" id="SSF54680">
    <property type="entry name" value="Pyrimidine nucleoside phosphorylase C-terminal domain"/>
    <property type="match status" value="1"/>
</dbReference>
<dbReference type="EMBL" id="JBHTOK010000058">
    <property type="protein sequence ID" value="MFD1441050.1"/>
    <property type="molecule type" value="Genomic_DNA"/>
</dbReference>
<comment type="caution">
    <text evidence="13">The sequence shown here is derived from an EMBL/GenBank/DDBJ whole genome shotgun (WGS) entry which is preliminary data.</text>
</comment>
<dbReference type="SUPFAM" id="SSF47648">
    <property type="entry name" value="Nucleoside phosphorylase/phosphoribosyltransferase N-terminal domain"/>
    <property type="match status" value="1"/>
</dbReference>
<dbReference type="Pfam" id="PF02885">
    <property type="entry name" value="Glycos_trans_3N"/>
    <property type="match status" value="1"/>
</dbReference>
<dbReference type="InterPro" id="IPR017459">
    <property type="entry name" value="Glycosyl_Trfase_fam3_N_dom"/>
</dbReference>
<evidence type="ECO:0000256" key="11">
    <source>
        <dbReference type="ARBA" id="ARBA00048525"/>
    </source>
</evidence>
<dbReference type="SUPFAM" id="SSF52418">
    <property type="entry name" value="Nucleoside phosphorylase/phosphoribosyltransferase catalytic domain"/>
    <property type="match status" value="1"/>
</dbReference>
<evidence type="ECO:0000256" key="5">
    <source>
        <dbReference type="ARBA" id="ARBA00011738"/>
    </source>
</evidence>
<dbReference type="InterPro" id="IPR036566">
    <property type="entry name" value="PYNP-like_C_sf"/>
</dbReference>
<evidence type="ECO:0000313" key="14">
    <source>
        <dbReference type="Proteomes" id="UP001597212"/>
    </source>
</evidence>
<evidence type="ECO:0000259" key="12">
    <source>
        <dbReference type="SMART" id="SM00941"/>
    </source>
</evidence>
<evidence type="ECO:0000256" key="1">
    <source>
        <dbReference type="ARBA" id="ARBA00001066"/>
    </source>
</evidence>
<dbReference type="Gene3D" id="1.20.970.10">
    <property type="entry name" value="Transferase, Pyrimidine Nucleoside Phosphorylase, Chain C"/>
    <property type="match status" value="1"/>
</dbReference>
<comment type="function">
    <text evidence="3">Catalyzes phosphorolysis of the pyrimidine nucleosides uridine, thymidine and 2'-deoxyuridine with the formation of the corresponding pyrimidine base and ribose-1-phosphate.</text>
</comment>